<reference evidence="3 4" key="1">
    <citation type="submission" date="2019-01" db="EMBL/GenBank/DDBJ databases">
        <title>Genome sequencing of the rare red list fungi Fomitopsis rosea.</title>
        <authorList>
            <person name="Buettner E."/>
            <person name="Kellner H."/>
        </authorList>
    </citation>
    <scope>NUCLEOTIDE SEQUENCE [LARGE SCALE GENOMIC DNA]</scope>
    <source>
        <strain evidence="3 4">DSM 105464</strain>
    </source>
</reference>
<gene>
    <name evidence="3" type="ORF">EVJ58_g7007</name>
</gene>
<evidence type="ECO:0000256" key="1">
    <source>
        <dbReference type="SAM" id="MobiDB-lite"/>
    </source>
</evidence>
<feature type="domain" description="COI1 F-box" evidence="2">
    <location>
        <begin position="52"/>
        <end position="79"/>
    </location>
</feature>
<comment type="caution">
    <text evidence="3">The sequence shown here is derived from an EMBL/GenBank/DDBJ whole genome shotgun (WGS) entry which is preliminary data.</text>
</comment>
<evidence type="ECO:0000259" key="2">
    <source>
        <dbReference type="Pfam" id="PF18511"/>
    </source>
</evidence>
<dbReference type="Gene3D" id="1.20.1280.50">
    <property type="match status" value="1"/>
</dbReference>
<dbReference type="InterPro" id="IPR041567">
    <property type="entry name" value="COI1_F-box"/>
</dbReference>
<dbReference type="Pfam" id="PF18511">
    <property type="entry name" value="F-box_5"/>
    <property type="match status" value="1"/>
</dbReference>
<proteinExistence type="predicted"/>
<feature type="region of interest" description="Disordered" evidence="1">
    <location>
        <begin position="622"/>
        <end position="643"/>
    </location>
</feature>
<protein>
    <recommendedName>
        <fullName evidence="2">COI1 F-box domain-containing protein</fullName>
    </recommendedName>
</protein>
<dbReference type="SUPFAM" id="SSF52047">
    <property type="entry name" value="RNI-like"/>
    <property type="match status" value="1"/>
</dbReference>
<name>A0A4Y9Y7N0_9APHY</name>
<organism evidence="3 4">
    <name type="scientific">Rhodofomes roseus</name>
    <dbReference type="NCBI Taxonomy" id="34475"/>
    <lineage>
        <taxon>Eukaryota</taxon>
        <taxon>Fungi</taxon>
        <taxon>Dikarya</taxon>
        <taxon>Basidiomycota</taxon>
        <taxon>Agaricomycotina</taxon>
        <taxon>Agaricomycetes</taxon>
        <taxon>Polyporales</taxon>
        <taxon>Rhodofomes</taxon>
    </lineage>
</organism>
<dbReference type="EMBL" id="SEKV01000427">
    <property type="protein sequence ID" value="TFY57451.1"/>
    <property type="molecule type" value="Genomic_DNA"/>
</dbReference>
<evidence type="ECO:0000313" key="4">
    <source>
        <dbReference type="Proteomes" id="UP000298390"/>
    </source>
</evidence>
<evidence type="ECO:0000313" key="3">
    <source>
        <dbReference type="EMBL" id="TFY57451.1"/>
    </source>
</evidence>
<accession>A0A4Y9Y7N0</accession>
<dbReference type="Proteomes" id="UP000298390">
    <property type="component" value="Unassembled WGS sequence"/>
</dbReference>
<sequence length="643" mass="74671">MEHPRQIAVFPAHERHEPVAEFDWDAYYWAPVPSKHIPFPLPLSLSTRITLDILYYVLENLDSEMDRSSITLVCKEWYRCFGSIRYSDLCIRDREGLHSLLAQYARCERVRRRFRSTTTLRIQQRDGSLESFCDTVPLVLGTCMPAVRSLTFHECIRPSMHPTFAKGLRLFKFIRCLELSTFILGNLGDLYRMLIGFPLLEALILRDGRYRSSYPARRATPFRTPSQYVHLPKLRRLELRHLDTSLFVSLVDWLAHTACSKHITHLAISEFAGVGAQLSNRLLEAIGPSLKQLSLVGIPACPYAYPKHNAIIAPNLRSNSNLMQVDAEIEVVDSKSFRRLTSLDGHADDRRMDFIRSWWPIIRTVPQPARQRFRLNIIRMGWDIFARGYSKPIKRTFYKEDLFPLRLCNDKVCGHVESTFGYLCRYIAEDVADFYRHLETSHAAAIPPIPRMTLIPTDRWGMVRCIPAQAPSDLTPIPCRRAAIVALPEYVVDHFTNQHPVHCRLVSDPFAAIPCNVLVEPSREALMQHISSHWRRRSLPEDPEDYVPLPVRRQPLYEEAREVLSRLPQYERHKRAAELRIRTRPITDMDQIYRLTRGEIDEQLELHSYDDDEVPEASMLSNREASQELRNAIQRGHTRTWDT</sequence>
<dbReference type="AlphaFoldDB" id="A0A4Y9Y7N0"/>